<feature type="chain" id="PRO_5046966505" description="Pectate lyase domain-containing protein" evidence="3">
    <location>
        <begin position="21"/>
        <end position="428"/>
    </location>
</feature>
<dbReference type="InterPro" id="IPR012334">
    <property type="entry name" value="Pectin_lyas_fold"/>
</dbReference>
<name>A0ABP8I7W6_9BACT</name>
<reference evidence="6" key="1">
    <citation type="journal article" date="2019" name="Int. J. Syst. Evol. Microbiol.">
        <title>The Global Catalogue of Microorganisms (GCM) 10K type strain sequencing project: providing services to taxonomists for standard genome sequencing and annotation.</title>
        <authorList>
            <consortium name="The Broad Institute Genomics Platform"/>
            <consortium name="The Broad Institute Genome Sequencing Center for Infectious Disease"/>
            <person name="Wu L."/>
            <person name="Ma J."/>
        </authorList>
    </citation>
    <scope>NUCLEOTIDE SEQUENCE [LARGE SCALE GENOMIC DNA]</scope>
    <source>
        <strain evidence="6">JCM 17923</strain>
    </source>
</reference>
<evidence type="ECO:0000256" key="3">
    <source>
        <dbReference type="SAM" id="SignalP"/>
    </source>
</evidence>
<keyword evidence="2" id="KW-0119">Carbohydrate metabolism</keyword>
<dbReference type="NCBIfam" id="TIGR04183">
    <property type="entry name" value="Por_Secre_tail"/>
    <property type="match status" value="1"/>
</dbReference>
<dbReference type="Proteomes" id="UP001501153">
    <property type="component" value="Unassembled WGS sequence"/>
</dbReference>
<keyword evidence="2" id="KW-0624">Polysaccharide degradation</keyword>
<dbReference type="PANTHER" id="PTHR31683">
    <property type="entry name" value="PECTATE LYASE 18-RELATED"/>
    <property type="match status" value="1"/>
</dbReference>
<accession>A0ABP8I7W6</accession>
<dbReference type="InterPro" id="IPR045032">
    <property type="entry name" value="PEL"/>
</dbReference>
<keyword evidence="3" id="KW-0732">Signal</keyword>
<dbReference type="SMART" id="SM00656">
    <property type="entry name" value="Amb_all"/>
    <property type="match status" value="1"/>
</dbReference>
<keyword evidence="6" id="KW-1185">Reference proteome</keyword>
<dbReference type="Gene3D" id="2.160.20.10">
    <property type="entry name" value="Single-stranded right-handed beta-helix, Pectin lyase-like"/>
    <property type="match status" value="1"/>
</dbReference>
<keyword evidence="2" id="KW-0964">Secreted</keyword>
<dbReference type="EMBL" id="BAABGZ010000013">
    <property type="protein sequence ID" value="GAA4353230.1"/>
    <property type="molecule type" value="Genomic_DNA"/>
</dbReference>
<dbReference type="SUPFAM" id="SSF51126">
    <property type="entry name" value="Pectin lyase-like"/>
    <property type="match status" value="1"/>
</dbReference>
<feature type="domain" description="Pectate lyase" evidence="4">
    <location>
        <begin position="43"/>
        <end position="265"/>
    </location>
</feature>
<evidence type="ECO:0000256" key="1">
    <source>
        <dbReference type="ARBA" id="ARBA00023239"/>
    </source>
</evidence>
<gene>
    <name evidence="5" type="ORF">GCM10023185_13680</name>
</gene>
<proteinExistence type="inferred from homology"/>
<comment type="caution">
    <text evidence="5">The sequence shown here is derived from an EMBL/GenBank/DDBJ whole genome shotgun (WGS) entry which is preliminary data.</text>
</comment>
<organism evidence="5 6">
    <name type="scientific">Hymenobacter saemangeumensis</name>
    <dbReference type="NCBI Taxonomy" id="1084522"/>
    <lineage>
        <taxon>Bacteria</taxon>
        <taxon>Pseudomonadati</taxon>
        <taxon>Bacteroidota</taxon>
        <taxon>Cytophagia</taxon>
        <taxon>Cytophagales</taxon>
        <taxon>Hymenobacteraceae</taxon>
        <taxon>Hymenobacter</taxon>
    </lineage>
</organism>
<evidence type="ECO:0000313" key="5">
    <source>
        <dbReference type="EMBL" id="GAA4353230.1"/>
    </source>
</evidence>
<evidence type="ECO:0000259" key="4">
    <source>
        <dbReference type="SMART" id="SM00656"/>
    </source>
</evidence>
<dbReference type="InterPro" id="IPR011050">
    <property type="entry name" value="Pectin_lyase_fold/virulence"/>
</dbReference>
<comment type="subcellular location">
    <subcellularLocation>
        <location evidence="2">Secreted</location>
    </subcellularLocation>
</comment>
<dbReference type="RefSeq" id="WP_345235097.1">
    <property type="nucleotide sequence ID" value="NZ_BAABGZ010000013.1"/>
</dbReference>
<feature type="signal peptide" evidence="3">
    <location>
        <begin position="1"/>
        <end position="20"/>
    </location>
</feature>
<keyword evidence="1 2" id="KW-0456">Lyase</keyword>
<dbReference type="InterPro" id="IPR026444">
    <property type="entry name" value="Secre_tail"/>
</dbReference>
<sequence>MKKVLLTACVALLLAGAARAQAPTVNFAQVGYSTLTTGTTGGAGGTAVTVSTGSALQAAINGNRSNAPLTIYISGTITPANSPGLSKIDVKDRNNISIIGVGTSGEFHGIGIKIWRARNIIVQNLNIHHVNTGDKDCISIEGPSDHIWIDHCELHNQFQGIDQDYYDGLLDAKNNCEYITYSWNYLHDAWKASLCGFEDTDNYDRKITYHHNRFENINSRLPLFRFGNGHVFNNYYSGVVSTAANSRMGACLKIENNAFVNTRNPYVSAYSTQDGFGDIVGNQLVNSPFAYSADTRVLRACAAVIPYSYAQVLNNAADVAAVVIPNAGVGHLGTVTGTARPRESQNFRAYPNPSQGVTSFDFVLPKGGSISIGLYNMAGVKVAEVLNEPALSAGLHSTTYTNPSLAAGLYFCVVKTEQGVYTHKLVLE</sequence>
<evidence type="ECO:0000256" key="2">
    <source>
        <dbReference type="RuleBase" id="RU361173"/>
    </source>
</evidence>
<dbReference type="InterPro" id="IPR002022">
    <property type="entry name" value="Pec_lyase"/>
</dbReference>
<evidence type="ECO:0000313" key="6">
    <source>
        <dbReference type="Proteomes" id="UP001501153"/>
    </source>
</evidence>
<protein>
    <recommendedName>
        <fullName evidence="4">Pectate lyase domain-containing protein</fullName>
    </recommendedName>
</protein>
<comment type="similarity">
    <text evidence="2">Belongs to the polysaccharide lyase 1 family.</text>
</comment>
<dbReference type="Pfam" id="PF00544">
    <property type="entry name" value="Pectate_lyase_4"/>
    <property type="match status" value="1"/>
</dbReference>
<dbReference type="PANTHER" id="PTHR31683:SF18">
    <property type="entry name" value="PECTATE LYASE 21-RELATED"/>
    <property type="match status" value="1"/>
</dbReference>